<protein>
    <submittedName>
        <fullName evidence="6">Pentatricopeptide repeat-containing protein At3g61520, mitochondrial-like</fullName>
    </submittedName>
</protein>
<feature type="repeat" description="PPR" evidence="3">
    <location>
        <begin position="522"/>
        <end position="556"/>
    </location>
</feature>
<feature type="compositionally biased region" description="Polar residues" evidence="4">
    <location>
        <begin position="857"/>
        <end position="873"/>
    </location>
</feature>
<dbReference type="AlphaFoldDB" id="A0A6P4C8L0"/>
<organism evidence="5 6">
    <name type="scientific">Arachis duranensis</name>
    <name type="common">Wild peanut</name>
    <dbReference type="NCBI Taxonomy" id="130453"/>
    <lineage>
        <taxon>Eukaryota</taxon>
        <taxon>Viridiplantae</taxon>
        <taxon>Streptophyta</taxon>
        <taxon>Embryophyta</taxon>
        <taxon>Tracheophyta</taxon>
        <taxon>Spermatophyta</taxon>
        <taxon>Magnoliopsida</taxon>
        <taxon>eudicotyledons</taxon>
        <taxon>Gunneridae</taxon>
        <taxon>Pentapetalae</taxon>
        <taxon>rosids</taxon>
        <taxon>fabids</taxon>
        <taxon>Fabales</taxon>
        <taxon>Fabaceae</taxon>
        <taxon>Papilionoideae</taxon>
        <taxon>50 kb inversion clade</taxon>
        <taxon>dalbergioids sensu lato</taxon>
        <taxon>Dalbergieae</taxon>
        <taxon>Pterocarpus clade</taxon>
        <taxon>Arachis</taxon>
    </lineage>
</organism>
<feature type="compositionally biased region" description="Basic and acidic residues" evidence="4">
    <location>
        <begin position="934"/>
        <end position="943"/>
    </location>
</feature>
<accession>A0A6P4C8L0</accession>
<feature type="region of interest" description="Disordered" evidence="4">
    <location>
        <begin position="780"/>
        <end position="801"/>
    </location>
</feature>
<feature type="repeat" description="PPR" evidence="3">
    <location>
        <begin position="452"/>
        <end position="486"/>
    </location>
</feature>
<proteinExistence type="inferred from homology"/>
<feature type="repeat" description="PPR" evidence="3">
    <location>
        <begin position="557"/>
        <end position="591"/>
    </location>
</feature>
<feature type="repeat" description="PPR" evidence="3">
    <location>
        <begin position="664"/>
        <end position="698"/>
    </location>
</feature>
<dbReference type="Pfam" id="PF13041">
    <property type="entry name" value="PPR_2"/>
    <property type="match status" value="5"/>
</dbReference>
<dbReference type="RefSeq" id="XP_015947778.3">
    <property type="nucleotide sequence ID" value="XM_016092292.3"/>
</dbReference>
<dbReference type="PANTHER" id="PTHR47936:SF1">
    <property type="entry name" value="PENTATRICOPEPTIDE REPEAT-CONTAINING PROTEIN GUN1, CHLOROPLASTIC"/>
    <property type="match status" value="1"/>
</dbReference>
<feature type="compositionally biased region" description="Low complexity" evidence="4">
    <location>
        <begin position="833"/>
        <end position="847"/>
    </location>
</feature>
<dbReference type="InterPro" id="IPR002885">
    <property type="entry name" value="PPR_rpt"/>
</dbReference>
<dbReference type="Proteomes" id="UP000515211">
    <property type="component" value="Chromosome 2"/>
</dbReference>
<feature type="region of interest" description="Disordered" evidence="4">
    <location>
        <begin position="813"/>
        <end position="917"/>
    </location>
</feature>
<keyword evidence="5" id="KW-1185">Reference proteome</keyword>
<dbReference type="PANTHER" id="PTHR47936">
    <property type="entry name" value="PPR_LONG DOMAIN-CONTAINING PROTEIN"/>
    <property type="match status" value="1"/>
</dbReference>
<dbReference type="PROSITE" id="PS51375">
    <property type="entry name" value="PPR"/>
    <property type="match status" value="12"/>
</dbReference>
<evidence type="ECO:0000256" key="3">
    <source>
        <dbReference type="PROSITE-ProRule" id="PRU00708"/>
    </source>
</evidence>
<feature type="repeat" description="PPR" evidence="3">
    <location>
        <begin position="340"/>
        <end position="374"/>
    </location>
</feature>
<reference evidence="6" key="2">
    <citation type="submission" date="2025-08" db="UniProtKB">
        <authorList>
            <consortium name="RefSeq"/>
        </authorList>
    </citation>
    <scope>IDENTIFICATION</scope>
    <source>
        <tissue evidence="6">Whole plant</tissue>
    </source>
</reference>
<evidence type="ECO:0000256" key="4">
    <source>
        <dbReference type="SAM" id="MobiDB-lite"/>
    </source>
</evidence>
<feature type="repeat" description="PPR" evidence="3">
    <location>
        <begin position="381"/>
        <end position="415"/>
    </location>
</feature>
<dbReference type="SUPFAM" id="SSF81901">
    <property type="entry name" value="HCP-like"/>
    <property type="match status" value="1"/>
</dbReference>
<reference evidence="5" key="1">
    <citation type="journal article" date="2016" name="Nat. Genet.">
        <title>The genome sequences of Arachis duranensis and Arachis ipaensis, the diploid ancestors of cultivated peanut.</title>
        <authorList>
            <person name="Bertioli D.J."/>
            <person name="Cannon S.B."/>
            <person name="Froenicke L."/>
            <person name="Huang G."/>
            <person name="Farmer A.D."/>
            <person name="Cannon E.K."/>
            <person name="Liu X."/>
            <person name="Gao D."/>
            <person name="Clevenger J."/>
            <person name="Dash S."/>
            <person name="Ren L."/>
            <person name="Moretzsohn M.C."/>
            <person name="Shirasawa K."/>
            <person name="Huang W."/>
            <person name="Vidigal B."/>
            <person name="Abernathy B."/>
            <person name="Chu Y."/>
            <person name="Niederhuth C.E."/>
            <person name="Umale P."/>
            <person name="Araujo A.C."/>
            <person name="Kozik A."/>
            <person name="Kim K.D."/>
            <person name="Burow M.D."/>
            <person name="Varshney R.K."/>
            <person name="Wang X."/>
            <person name="Zhang X."/>
            <person name="Barkley N."/>
            <person name="Guimaraes P.M."/>
            <person name="Isobe S."/>
            <person name="Guo B."/>
            <person name="Liao B."/>
            <person name="Stalker H.T."/>
            <person name="Schmitz R.J."/>
            <person name="Scheffler B.E."/>
            <person name="Leal-Bertioli S.C."/>
            <person name="Xun X."/>
            <person name="Jackson S.A."/>
            <person name="Michelmore R."/>
            <person name="Ozias-Akins P."/>
        </authorList>
    </citation>
    <scope>NUCLEOTIDE SEQUENCE [LARGE SCALE GENOMIC DNA]</scope>
    <source>
        <strain evidence="5">cv. V14167</strain>
    </source>
</reference>
<dbReference type="InterPro" id="IPR011990">
    <property type="entry name" value="TPR-like_helical_dom_sf"/>
</dbReference>
<gene>
    <name evidence="6" type="primary">LOC107472762</name>
</gene>
<keyword evidence="2" id="KW-0677">Repeat</keyword>
<feature type="repeat" description="PPR" evidence="3">
    <location>
        <begin position="305"/>
        <end position="339"/>
    </location>
</feature>
<feature type="repeat" description="PPR" evidence="3">
    <location>
        <begin position="487"/>
        <end position="521"/>
    </location>
</feature>
<evidence type="ECO:0000313" key="6">
    <source>
        <dbReference type="RefSeq" id="XP_015947778.3"/>
    </source>
</evidence>
<feature type="repeat" description="PPR" evidence="3">
    <location>
        <begin position="417"/>
        <end position="451"/>
    </location>
</feature>
<feature type="repeat" description="PPR" evidence="3">
    <location>
        <begin position="191"/>
        <end position="225"/>
    </location>
</feature>
<sequence length="949" mass="104638">MMLLRSFKLLRRRRRSNLPPFPFSSPRRHSTAVDVSNSKDVVSSSIVTQLQELLQHPKDEWDSHESKNLLLPLLFNDSEPLSSRQILQITRQLGSTTKALDFLEFIRTNAEPEQQHCHLLSSVFQSALELANRDATSKIEVLKLHGYLKSQNWKIDLSSQSALILLRCLEGAKMVDDSLFLFKRLDNSAKNSGICNGLLRLLMNSGRIDDALQVLDEMLERDSKILLNGSTGDIVFEELVKWRDPRGRSFSDEETLGLVKKLGEHGVFPDTFKLTQLITNLCKRKNNNAAREILHCVMEFGGEVDAAPCNAMLTGLGKGRDIEGMNKLLAKMQEMNIRPSVVTFGIVFRHLCAARRVDEALEMFNKLRGKGESNLFGVEPDAVLFNTLIDGLCKVEREEEALSLLEEMKTGSKHKPNTITYNCLIDGFGKAGNIDKAHELFDQMNEEGVQPNVVTLNVLVNGMCRSGRVHSAVEFFNAMKGKGLKGNAATYTPLISAFCGVNNIDKAMQFFDEMLSSGCSPDAIVYYSLISGLSIAGRMDDASIVVSKLKQAGFGLDVTCYNVLISGFCKKNKLERVYEMLEEMEKVGVKPDTVTYNTLLSSLGKSGDFETANKLMKKMRKEGLVPSVVTFGALIHANCLNDNVDYAMTIFQEMCSTTSKVPPNTVIYNILIDALCKKDDVEKAVSLMDDMEERGVRPNTTTYNAILKGIRDKRVLNVALALMDRMIDNACKPDYVTMEILTEWLSAVGEIGKLEQFGMGYSVSSDSRSSLAKLFAASTSSPKAPCKSSDGKESSTESMEKLSTTSMAKLFTVSTDRPLRAPSKLADRKTSSRRSSSAKISAASTSSQRAPCKSSDSKASPTTSMAKLFTVSTDLPPRAPSKLADRKTSSRRSSSAKISAASTSSQRAPCKSSDGKASLTTSLAELFTVSTYHPLREPPESPDRKRKSS</sequence>
<name>A0A6P4C8L0_ARADU</name>
<dbReference type="Pfam" id="PF01535">
    <property type="entry name" value="PPR"/>
    <property type="match status" value="1"/>
</dbReference>
<dbReference type="GeneID" id="107472762"/>
<comment type="similarity">
    <text evidence="1">Belongs to the PPR family. P subfamily.</text>
</comment>
<feature type="repeat" description="PPR" evidence="3">
    <location>
        <begin position="592"/>
        <end position="626"/>
    </location>
</feature>
<dbReference type="Gene3D" id="1.25.40.10">
    <property type="entry name" value="Tetratricopeptide repeat domain"/>
    <property type="match status" value="7"/>
</dbReference>
<evidence type="ECO:0000256" key="1">
    <source>
        <dbReference type="ARBA" id="ARBA00007626"/>
    </source>
</evidence>
<feature type="compositionally biased region" description="Low complexity" evidence="4">
    <location>
        <begin position="891"/>
        <end position="905"/>
    </location>
</feature>
<evidence type="ECO:0000256" key="2">
    <source>
        <dbReference type="ARBA" id="ARBA00022737"/>
    </source>
</evidence>
<feature type="repeat" description="PPR" evidence="3">
    <location>
        <begin position="699"/>
        <end position="733"/>
    </location>
</feature>
<evidence type="ECO:0000313" key="5">
    <source>
        <dbReference type="Proteomes" id="UP000515211"/>
    </source>
</evidence>
<feature type="region of interest" description="Disordered" evidence="4">
    <location>
        <begin position="930"/>
        <end position="949"/>
    </location>
</feature>
<dbReference type="KEGG" id="adu:107472762"/>
<dbReference type="NCBIfam" id="TIGR00756">
    <property type="entry name" value="PPR"/>
    <property type="match status" value="10"/>
</dbReference>
<feature type="compositionally biased region" description="Basic and acidic residues" evidence="4">
    <location>
        <begin position="789"/>
        <end position="800"/>
    </location>
</feature>
<dbReference type="Pfam" id="PF12854">
    <property type="entry name" value="PPR_1"/>
    <property type="match status" value="2"/>
</dbReference>